<evidence type="ECO:0000256" key="2">
    <source>
        <dbReference type="PROSITE-ProRule" id="PRU00335"/>
    </source>
</evidence>
<evidence type="ECO:0000259" key="3">
    <source>
        <dbReference type="PROSITE" id="PS50977"/>
    </source>
</evidence>
<dbReference type="Proteomes" id="UP000321820">
    <property type="component" value="Chromosome"/>
</dbReference>
<dbReference type="InterPro" id="IPR050624">
    <property type="entry name" value="HTH-type_Tx_Regulator"/>
</dbReference>
<reference evidence="4 5" key="1">
    <citation type="submission" date="2019-08" db="EMBL/GenBank/DDBJ databases">
        <title>Complete genome sequence of Terriglobus albidus strain ORNL.</title>
        <authorList>
            <person name="Podar M."/>
        </authorList>
    </citation>
    <scope>NUCLEOTIDE SEQUENCE [LARGE SCALE GENOMIC DNA]</scope>
    <source>
        <strain evidence="4 5">ORNL</strain>
    </source>
</reference>
<dbReference type="AlphaFoldDB" id="A0A5B9ECY9"/>
<protein>
    <submittedName>
        <fullName evidence="4">TetR/AcrR family transcriptional regulator</fullName>
    </submittedName>
</protein>
<dbReference type="OrthoDB" id="116659at2"/>
<dbReference type="PRINTS" id="PR00455">
    <property type="entry name" value="HTHTETR"/>
</dbReference>
<organism evidence="4 5">
    <name type="scientific">Terriglobus albidus</name>
    <dbReference type="NCBI Taxonomy" id="1592106"/>
    <lineage>
        <taxon>Bacteria</taxon>
        <taxon>Pseudomonadati</taxon>
        <taxon>Acidobacteriota</taxon>
        <taxon>Terriglobia</taxon>
        <taxon>Terriglobales</taxon>
        <taxon>Acidobacteriaceae</taxon>
        <taxon>Terriglobus</taxon>
    </lineage>
</organism>
<dbReference type="PROSITE" id="PS50977">
    <property type="entry name" value="HTH_TETR_2"/>
    <property type="match status" value="1"/>
</dbReference>
<dbReference type="EMBL" id="CP042806">
    <property type="protein sequence ID" value="QEE27946.1"/>
    <property type="molecule type" value="Genomic_DNA"/>
</dbReference>
<sequence>MVKSDPATDKGEQTRRQIFNSALQLFRERGFDPTTMQEIAKHAMVVKSAAYYYFPSKEAIVQAYYETVQSEQERLCEEVFAETGHLKTRLAIALHSKLDLAKDDRNLLGVVFRYTGEPKHPLSCLGQGTAEIRRRSTQVFRNAIAEEKLPNDLKELLPVALWALQMGLLVMFLYDSSENQRRTRHMADGALDLTLKLLGLAKLAVLKPIRSKVLLLLRQADLLPGE</sequence>
<dbReference type="Pfam" id="PF00440">
    <property type="entry name" value="TetR_N"/>
    <property type="match status" value="1"/>
</dbReference>
<evidence type="ECO:0000256" key="1">
    <source>
        <dbReference type="ARBA" id="ARBA00023125"/>
    </source>
</evidence>
<name>A0A5B9ECY9_9BACT</name>
<proteinExistence type="predicted"/>
<dbReference type="RefSeq" id="WP_147647136.1">
    <property type="nucleotide sequence ID" value="NZ_CP042806.1"/>
</dbReference>
<dbReference type="PANTHER" id="PTHR43479">
    <property type="entry name" value="ACREF/ENVCD OPERON REPRESSOR-RELATED"/>
    <property type="match status" value="1"/>
</dbReference>
<dbReference type="Gene3D" id="1.10.357.10">
    <property type="entry name" value="Tetracycline Repressor, domain 2"/>
    <property type="match status" value="1"/>
</dbReference>
<dbReference type="InterPro" id="IPR009057">
    <property type="entry name" value="Homeodomain-like_sf"/>
</dbReference>
<feature type="domain" description="HTH tetR-type" evidence="3">
    <location>
        <begin position="12"/>
        <end position="72"/>
    </location>
</feature>
<dbReference type="GO" id="GO:0003677">
    <property type="term" value="F:DNA binding"/>
    <property type="evidence" value="ECO:0007669"/>
    <property type="project" value="UniProtKB-UniRule"/>
</dbReference>
<dbReference type="Pfam" id="PF17931">
    <property type="entry name" value="TetR_C_23"/>
    <property type="match status" value="1"/>
</dbReference>
<gene>
    <name evidence="4" type="ORF">FTW19_08020</name>
</gene>
<dbReference type="InterPro" id="IPR001647">
    <property type="entry name" value="HTH_TetR"/>
</dbReference>
<keyword evidence="5" id="KW-1185">Reference proteome</keyword>
<dbReference type="SUPFAM" id="SSF48498">
    <property type="entry name" value="Tetracyclin repressor-like, C-terminal domain"/>
    <property type="match status" value="1"/>
</dbReference>
<dbReference type="InterPro" id="IPR036271">
    <property type="entry name" value="Tet_transcr_reg_TetR-rel_C_sf"/>
</dbReference>
<dbReference type="InterPro" id="IPR041673">
    <property type="entry name" value="TetR_C_23"/>
</dbReference>
<evidence type="ECO:0000313" key="4">
    <source>
        <dbReference type="EMBL" id="QEE27946.1"/>
    </source>
</evidence>
<feature type="DNA-binding region" description="H-T-H motif" evidence="2">
    <location>
        <begin position="35"/>
        <end position="54"/>
    </location>
</feature>
<keyword evidence="1 2" id="KW-0238">DNA-binding</keyword>
<dbReference type="PANTHER" id="PTHR43479:SF11">
    <property type="entry name" value="ACREF_ENVCD OPERON REPRESSOR-RELATED"/>
    <property type="match status" value="1"/>
</dbReference>
<dbReference type="SUPFAM" id="SSF46689">
    <property type="entry name" value="Homeodomain-like"/>
    <property type="match status" value="1"/>
</dbReference>
<evidence type="ECO:0000313" key="5">
    <source>
        <dbReference type="Proteomes" id="UP000321820"/>
    </source>
</evidence>
<dbReference type="KEGG" id="talb:FTW19_08020"/>
<accession>A0A5B9ECY9</accession>